<dbReference type="PANTHER" id="PTHR42760">
    <property type="entry name" value="SHORT-CHAIN DEHYDROGENASES/REDUCTASES FAMILY MEMBER"/>
    <property type="match status" value="1"/>
</dbReference>
<dbReference type="InterPro" id="IPR036291">
    <property type="entry name" value="NAD(P)-bd_dom_sf"/>
</dbReference>
<dbReference type="PANTHER" id="PTHR42760:SF40">
    <property type="entry name" value="3-OXOACYL-[ACYL-CARRIER-PROTEIN] REDUCTASE, CHLOROPLASTIC"/>
    <property type="match status" value="1"/>
</dbReference>
<comment type="caution">
    <text evidence="3">The sequence shown here is derived from an EMBL/GenBank/DDBJ whole genome shotgun (WGS) entry which is preliminary data.</text>
</comment>
<evidence type="ECO:0000256" key="1">
    <source>
        <dbReference type="ARBA" id="ARBA00006484"/>
    </source>
</evidence>
<proteinExistence type="inferred from homology"/>
<evidence type="ECO:0000256" key="2">
    <source>
        <dbReference type="RuleBase" id="RU000363"/>
    </source>
</evidence>
<dbReference type="Pfam" id="PF00106">
    <property type="entry name" value="adh_short"/>
    <property type="match status" value="1"/>
</dbReference>
<accession>A0A2M7G1Z8</accession>
<dbReference type="SUPFAM" id="SSF51735">
    <property type="entry name" value="NAD(P)-binding Rossmann-fold domains"/>
    <property type="match status" value="1"/>
</dbReference>
<sequence>MRTVLITGGTGGLGAGVVEHFLALGDRVLVTDVRPASAEFLARPEGQELHAFVVNGTSSQDLKHFAETLKSRFGGLDVLVNVVGGFYWGAFSETPESELDKMLNLNLRTCFLTTQAFLPLLQASAAGRVINIGARQAFAGAAEVTAYALSKAAVVNFTQSLAQELRETQVTVNAVVPSIIDTPPNRASMPEADFSRWVQPADLAQVIGFLASAQARAVSGAILPVYHKA</sequence>
<reference evidence="3 4" key="1">
    <citation type="submission" date="2017-09" db="EMBL/GenBank/DDBJ databases">
        <title>Depth-based differentiation of microbial function through sediment-hosted aquifers and enrichment of novel symbionts in the deep terrestrial subsurface.</title>
        <authorList>
            <person name="Probst A.J."/>
            <person name="Ladd B."/>
            <person name="Jarett J.K."/>
            <person name="Geller-Mcgrath D.E."/>
            <person name="Sieber C.M."/>
            <person name="Emerson J.B."/>
            <person name="Anantharaman K."/>
            <person name="Thomas B.C."/>
            <person name="Malmstrom R."/>
            <person name="Stieglmeier M."/>
            <person name="Klingl A."/>
            <person name="Woyke T."/>
            <person name="Ryan C.M."/>
            <person name="Banfield J.F."/>
        </authorList>
    </citation>
    <scope>NUCLEOTIDE SEQUENCE [LARGE SCALE GENOMIC DNA]</scope>
    <source>
        <strain evidence="3">CG17_big_fil_post_rev_8_21_14_2_50_48_46</strain>
    </source>
</reference>
<dbReference type="PRINTS" id="PR00081">
    <property type="entry name" value="GDHRDH"/>
</dbReference>
<dbReference type="GO" id="GO:0030497">
    <property type="term" value="P:fatty acid elongation"/>
    <property type="evidence" value="ECO:0007669"/>
    <property type="project" value="TreeGrafter"/>
</dbReference>
<organism evidence="3 4">
    <name type="scientific">bacterium (Candidatus Blackallbacteria) CG17_big_fil_post_rev_8_21_14_2_50_48_46</name>
    <dbReference type="NCBI Taxonomy" id="2014261"/>
    <lineage>
        <taxon>Bacteria</taxon>
        <taxon>Candidatus Blackallbacteria</taxon>
    </lineage>
</organism>
<dbReference type="Proteomes" id="UP000231019">
    <property type="component" value="Unassembled WGS sequence"/>
</dbReference>
<gene>
    <name evidence="3" type="ORF">COW36_16225</name>
</gene>
<dbReference type="Gene3D" id="3.40.50.720">
    <property type="entry name" value="NAD(P)-binding Rossmann-like Domain"/>
    <property type="match status" value="1"/>
</dbReference>
<evidence type="ECO:0000313" key="4">
    <source>
        <dbReference type="Proteomes" id="UP000231019"/>
    </source>
</evidence>
<dbReference type="EMBL" id="PFFQ01000047">
    <property type="protein sequence ID" value="PIW15683.1"/>
    <property type="molecule type" value="Genomic_DNA"/>
</dbReference>
<dbReference type="GO" id="GO:0016616">
    <property type="term" value="F:oxidoreductase activity, acting on the CH-OH group of donors, NAD or NADP as acceptor"/>
    <property type="evidence" value="ECO:0007669"/>
    <property type="project" value="TreeGrafter"/>
</dbReference>
<evidence type="ECO:0000313" key="3">
    <source>
        <dbReference type="EMBL" id="PIW15683.1"/>
    </source>
</evidence>
<name>A0A2M7G1Z8_9BACT</name>
<dbReference type="CDD" id="cd05233">
    <property type="entry name" value="SDR_c"/>
    <property type="match status" value="1"/>
</dbReference>
<dbReference type="InterPro" id="IPR002347">
    <property type="entry name" value="SDR_fam"/>
</dbReference>
<dbReference type="AlphaFoldDB" id="A0A2M7G1Z8"/>
<dbReference type="PRINTS" id="PR00080">
    <property type="entry name" value="SDRFAMILY"/>
</dbReference>
<comment type="similarity">
    <text evidence="1 2">Belongs to the short-chain dehydrogenases/reductases (SDR) family.</text>
</comment>
<protein>
    <submittedName>
        <fullName evidence="3">NAD-dependent oxidoreductase</fullName>
    </submittedName>
</protein>